<name>A0A081S7F8_9ARCH</name>
<sequence length="184" mass="21072">MSVDKNLAVKGWIGIGIIVVIIVGVVMVLLPGEPEEKPDFEKTREQQWEEYDKEFEAKKQAALDKQEQVELEEAKLDTEEKVTEFMQNYKGIDNSGTNLYDAVGLVMEVAYMGEDILASPATDVWVLASPDYSREVSDKYWKFEININTYREKVHLEWIIDTETSSVYPVNEDSKIILDILDAE</sequence>
<evidence type="ECO:0000256" key="1">
    <source>
        <dbReference type="SAM" id="Phobius"/>
    </source>
</evidence>
<protein>
    <submittedName>
        <fullName evidence="2">Uncharacterized protein</fullName>
    </submittedName>
</protein>
<dbReference type="Proteomes" id="UP000028027">
    <property type="component" value="Unassembled WGS sequence"/>
</dbReference>
<comment type="caution">
    <text evidence="2">The sequence shown here is derived from an EMBL/GenBank/DDBJ whole genome shotgun (WGS) entry which is preliminary data.</text>
</comment>
<keyword evidence="1" id="KW-1133">Transmembrane helix</keyword>
<dbReference type="EMBL" id="JNVL01000004">
    <property type="protein sequence ID" value="KER06861.1"/>
    <property type="molecule type" value="Genomic_DNA"/>
</dbReference>
<keyword evidence="3" id="KW-1185">Reference proteome</keyword>
<gene>
    <name evidence="2" type="ORF">AAA799E16_00377</name>
</gene>
<evidence type="ECO:0000313" key="3">
    <source>
        <dbReference type="Proteomes" id="UP000028027"/>
    </source>
</evidence>
<keyword evidence="1" id="KW-0812">Transmembrane</keyword>
<feature type="transmembrane region" description="Helical" evidence="1">
    <location>
        <begin position="12"/>
        <end position="30"/>
    </location>
</feature>
<reference evidence="2 3" key="1">
    <citation type="submission" date="2014-06" db="EMBL/GenBank/DDBJ databases">
        <authorList>
            <person name="Ngugi D.K."/>
            <person name="Blom J."/>
            <person name="Alam I."/>
            <person name="Rashid M."/>
            <person name="Ba Alawi W."/>
            <person name="Zhang G."/>
            <person name="Hikmawan T."/>
            <person name="Guan Y."/>
            <person name="Antunes A."/>
            <person name="Siam R."/>
            <person name="Eldorry H."/>
            <person name="Bajic V."/>
            <person name="Stingl U."/>
        </authorList>
    </citation>
    <scope>NUCLEOTIDE SEQUENCE [LARGE SCALE GENOMIC DNA]</scope>
    <source>
        <strain evidence="2">SCGC AAA799-E16</strain>
    </source>
</reference>
<keyword evidence="1" id="KW-0472">Membrane</keyword>
<dbReference type="AlphaFoldDB" id="A0A081S7F8"/>
<accession>A0A081S7F8</accession>
<proteinExistence type="predicted"/>
<organism evidence="2 3">
    <name type="scientific">Marine Group I thaumarchaeote SCGC AAA799-E16</name>
    <dbReference type="NCBI Taxonomy" id="1502292"/>
    <lineage>
        <taxon>Archaea</taxon>
        <taxon>Nitrososphaerota</taxon>
        <taxon>Marine Group I</taxon>
    </lineage>
</organism>
<evidence type="ECO:0000313" key="2">
    <source>
        <dbReference type="EMBL" id="KER06861.1"/>
    </source>
</evidence>